<evidence type="ECO:0000313" key="1">
    <source>
        <dbReference type="EMBL" id="SNR76735.1"/>
    </source>
</evidence>
<evidence type="ECO:0000313" key="2">
    <source>
        <dbReference type="Proteomes" id="UP000198415"/>
    </source>
</evidence>
<dbReference type="EMBL" id="FZNR01000005">
    <property type="protein sequence ID" value="SNR76735.1"/>
    <property type="molecule type" value="Genomic_DNA"/>
</dbReference>
<name>A0A238YZZ0_9ACTN</name>
<dbReference type="AlphaFoldDB" id="A0A238YZZ0"/>
<reference evidence="1 2" key="1">
    <citation type="submission" date="2017-06" db="EMBL/GenBank/DDBJ databases">
        <authorList>
            <person name="Kim H.J."/>
            <person name="Triplett B.A."/>
        </authorList>
    </citation>
    <scope>NUCLEOTIDE SEQUENCE [LARGE SCALE GENOMIC DNA]</scope>
    <source>
        <strain evidence="1 2">DSM 43151</strain>
    </source>
</reference>
<gene>
    <name evidence="1" type="ORF">SAMN06264365_105323</name>
</gene>
<organism evidence="1 2">
    <name type="scientific">Actinoplanes regularis</name>
    <dbReference type="NCBI Taxonomy" id="52697"/>
    <lineage>
        <taxon>Bacteria</taxon>
        <taxon>Bacillati</taxon>
        <taxon>Actinomycetota</taxon>
        <taxon>Actinomycetes</taxon>
        <taxon>Micromonosporales</taxon>
        <taxon>Micromonosporaceae</taxon>
        <taxon>Actinoplanes</taxon>
    </lineage>
</organism>
<proteinExistence type="predicted"/>
<dbReference type="Proteomes" id="UP000198415">
    <property type="component" value="Unassembled WGS sequence"/>
</dbReference>
<sequence>MFAEVVVGGVRVGIALLVLLGSGALAACGGADGVDAGPAPAGAAPSLGPGKYAGDDPVRPTLPATRGPVLHMDNKYTYTVQVLDAMTTLSMPGEPPPAGTTALALLLRVEADPPNRRISPPIQYLGIDYPSREEDLSQYIGTVLEGRKSYLTEDQLLFGGEDAEGVDVLAANTVYYTRAWQLVSEKADLKGASLCEVAVAGRKNCIPIGAIRAG</sequence>
<protein>
    <submittedName>
        <fullName evidence="1">Uncharacterized protein</fullName>
    </submittedName>
</protein>
<accession>A0A238YZZ0</accession>
<keyword evidence="2" id="KW-1185">Reference proteome</keyword>